<organism evidence="3 4">
    <name type="scientific">Mycolicibacterium phlei DSM 43239 = CCUG 21000</name>
    <dbReference type="NCBI Taxonomy" id="1226750"/>
    <lineage>
        <taxon>Bacteria</taxon>
        <taxon>Bacillati</taxon>
        <taxon>Actinomycetota</taxon>
        <taxon>Actinomycetes</taxon>
        <taxon>Mycobacteriales</taxon>
        <taxon>Mycobacteriaceae</taxon>
        <taxon>Mycolicibacterium</taxon>
    </lineage>
</organism>
<comment type="caution">
    <text evidence="3">The sequence shown here is derived from an EMBL/GenBank/DDBJ whole genome shotgun (WGS) entry which is preliminary data.</text>
</comment>
<dbReference type="AlphaFoldDB" id="A0A5N5V674"/>
<keyword evidence="1" id="KW-0472">Membrane</keyword>
<proteinExistence type="predicted"/>
<accession>A0A5N5V674</accession>
<feature type="transmembrane region" description="Helical" evidence="1">
    <location>
        <begin position="7"/>
        <end position="33"/>
    </location>
</feature>
<keyword evidence="1" id="KW-0812">Transmembrane</keyword>
<dbReference type="CDD" id="cd06259">
    <property type="entry name" value="YdcF-like"/>
    <property type="match status" value="1"/>
</dbReference>
<sequence>MRRADTVWTALEVVAVVVAVVVIDMTIAGYLLFTNAAVDELEPADAVLVLAGEHDGREDYGVELVRQGWAPTVVLSDPYRDDDAVMNRVCPGRDPNAQVKPDSDDDVEVVCMVPHLLTTRGEAIAMRRLAEERGWQRIIVVTWRYHVPRTRFVFRQCYSDRPGAAVMVAVPRSYDFSIPQWELTYAYQFAGFVKAAILGDCA</sequence>
<evidence type="ECO:0000313" key="4">
    <source>
        <dbReference type="Proteomes" id="UP000325690"/>
    </source>
</evidence>
<name>A0A5N5V674_MYCPH</name>
<dbReference type="Pfam" id="PF02698">
    <property type="entry name" value="DUF218"/>
    <property type="match status" value="1"/>
</dbReference>
<protein>
    <recommendedName>
        <fullName evidence="2">DUF218 domain-containing protein</fullName>
    </recommendedName>
</protein>
<evidence type="ECO:0000313" key="3">
    <source>
        <dbReference type="EMBL" id="KAB7756537.1"/>
    </source>
</evidence>
<dbReference type="Proteomes" id="UP000325690">
    <property type="component" value="Unassembled WGS sequence"/>
</dbReference>
<evidence type="ECO:0000259" key="2">
    <source>
        <dbReference type="Pfam" id="PF02698"/>
    </source>
</evidence>
<keyword evidence="4" id="KW-1185">Reference proteome</keyword>
<evidence type="ECO:0000256" key="1">
    <source>
        <dbReference type="SAM" id="Phobius"/>
    </source>
</evidence>
<feature type="domain" description="DUF218" evidence="2">
    <location>
        <begin position="45"/>
        <end position="170"/>
    </location>
</feature>
<reference evidence="3 4" key="1">
    <citation type="submission" date="2012-10" db="EMBL/GenBank/DDBJ databases">
        <title>The draft sequence of the Mycobacterium pheli genome.</title>
        <authorList>
            <person name="Pettersson B.M.F."/>
            <person name="Das S."/>
            <person name="Dasgupta S."/>
            <person name="Bhattacharya A."/>
            <person name="Kirsebom L.A."/>
        </authorList>
    </citation>
    <scope>NUCLEOTIDE SEQUENCE [LARGE SCALE GENOMIC DNA]</scope>
    <source>
        <strain evidence="3 4">CCUG 21000</strain>
    </source>
</reference>
<dbReference type="EMBL" id="ANBP01000012">
    <property type="protein sequence ID" value="KAB7756537.1"/>
    <property type="molecule type" value="Genomic_DNA"/>
</dbReference>
<keyword evidence="1" id="KW-1133">Transmembrane helix</keyword>
<dbReference type="InterPro" id="IPR003848">
    <property type="entry name" value="DUF218"/>
</dbReference>
<gene>
    <name evidence="3" type="ORF">MPHL21000_10685</name>
</gene>